<dbReference type="STRING" id="1703779.AMJ83_05395"/>
<dbReference type="AlphaFoldDB" id="A0A0S8FT25"/>
<evidence type="ECO:0000313" key="2">
    <source>
        <dbReference type="Proteomes" id="UP000051373"/>
    </source>
</evidence>
<dbReference type="Gene3D" id="2.130.10.10">
    <property type="entry name" value="YVTN repeat-like/Quinoprotein amine dehydrogenase"/>
    <property type="match status" value="1"/>
</dbReference>
<evidence type="ECO:0000313" key="1">
    <source>
        <dbReference type="EMBL" id="KPK63881.1"/>
    </source>
</evidence>
<reference evidence="1 2" key="1">
    <citation type="journal article" date="2015" name="Microbiome">
        <title>Genomic resolution of linkages in carbon, nitrogen, and sulfur cycling among widespread estuary sediment bacteria.</title>
        <authorList>
            <person name="Baker B.J."/>
            <person name="Lazar C.S."/>
            <person name="Teske A.P."/>
            <person name="Dick G.J."/>
        </authorList>
    </citation>
    <scope>NUCLEOTIDE SEQUENCE [LARGE SCALE GENOMIC DNA]</scope>
    <source>
        <strain evidence="1">SM23_42</strain>
    </source>
</reference>
<accession>A0A0S8FT25</accession>
<dbReference type="InterPro" id="IPR015943">
    <property type="entry name" value="WD40/YVTN_repeat-like_dom_sf"/>
</dbReference>
<gene>
    <name evidence="1" type="ORF">AMJ83_05395</name>
</gene>
<name>A0A0S8FT25_UNCW3</name>
<dbReference type="Proteomes" id="UP000051373">
    <property type="component" value="Unassembled WGS sequence"/>
</dbReference>
<organism evidence="1 2">
    <name type="scientific">candidate division WOR_3 bacterium SM23_42</name>
    <dbReference type="NCBI Taxonomy" id="1703779"/>
    <lineage>
        <taxon>Bacteria</taxon>
        <taxon>Bacteria division WOR-3</taxon>
    </lineage>
</organism>
<sequence length="486" mass="56258">MINLLLCFLLQVNIYPRNAMWDRYTIMPPLGKVKSIATSDLQVFAVSGQHLLFINKQSFTFEKSIYFDCVPELVGYDRYTNDLWIVCPDRVLRLSQTTYNLREYPISCVVYRFAIDASMLYIEGTETSEKYALDKTTGVLSNVSYFPQNLSWYKKTSPSDTREYPFLNPYYYYDDAQTSQMPFHQYAITSIYDDGMYLYVGTDQYGLLKYNKISLQNERIVHGPLDSRITTVKKSAERLYFLCTSGISSYRTGDKNWQYLRLDRVVTDIVTIDDDIFLARDNLVLRTSGSLEFPVGNFNTNVLSLGSDEDNIYVGTRSGMYKIIKGSSIEIPFGPDRYAVYYIHPTEKAVYVGGEFALYKYNKVIEGWSTIYNFGVKDIVSIENDIYSLGLNNQIIRYSDVVDDSLGTDSSWMLLPYFNIYDIDTDNDVLYCATYSGIYYYDPASATYKVIYNLPRIHYDYVFVIDERILAISKNSAYSLPLEYRD</sequence>
<dbReference type="EMBL" id="LJUJ01000008">
    <property type="protein sequence ID" value="KPK63881.1"/>
    <property type="molecule type" value="Genomic_DNA"/>
</dbReference>
<proteinExistence type="predicted"/>
<dbReference type="SUPFAM" id="SSF50998">
    <property type="entry name" value="Quinoprotein alcohol dehydrogenase-like"/>
    <property type="match status" value="1"/>
</dbReference>
<dbReference type="InterPro" id="IPR011047">
    <property type="entry name" value="Quinoprotein_ADH-like_sf"/>
</dbReference>
<protein>
    <submittedName>
        <fullName evidence="1">Uncharacterized protein</fullName>
    </submittedName>
</protein>
<comment type="caution">
    <text evidence="1">The sequence shown here is derived from an EMBL/GenBank/DDBJ whole genome shotgun (WGS) entry which is preliminary data.</text>
</comment>